<evidence type="ECO:0000256" key="6">
    <source>
        <dbReference type="ARBA" id="ARBA00022884"/>
    </source>
</evidence>
<keyword evidence="5 7" id="KW-0269">Exonuclease</keyword>
<feature type="region of interest" description="Disordered" evidence="8">
    <location>
        <begin position="1"/>
        <end position="20"/>
    </location>
</feature>
<dbReference type="SUPFAM" id="SSF50249">
    <property type="entry name" value="Nucleic acid-binding proteins"/>
    <property type="match status" value="2"/>
</dbReference>
<dbReference type="SMART" id="SM00316">
    <property type="entry name" value="S1"/>
    <property type="match status" value="1"/>
</dbReference>
<dbReference type="InterPro" id="IPR012340">
    <property type="entry name" value="NA-bd_OB-fold"/>
</dbReference>
<organism evidence="10 11">
    <name type="scientific">Atopobium minutum</name>
    <dbReference type="NCBI Taxonomy" id="1381"/>
    <lineage>
        <taxon>Bacteria</taxon>
        <taxon>Bacillati</taxon>
        <taxon>Actinomycetota</taxon>
        <taxon>Coriobacteriia</taxon>
        <taxon>Coriobacteriales</taxon>
        <taxon>Atopobiaceae</taxon>
        <taxon>Atopobium</taxon>
    </lineage>
</organism>
<dbReference type="Pfam" id="PF17876">
    <property type="entry name" value="CSD2"/>
    <property type="match status" value="1"/>
</dbReference>
<evidence type="ECO:0000313" key="10">
    <source>
        <dbReference type="EMBL" id="SEB79693.1"/>
    </source>
</evidence>
<dbReference type="GO" id="GO:0005829">
    <property type="term" value="C:cytosol"/>
    <property type="evidence" value="ECO:0007669"/>
    <property type="project" value="TreeGrafter"/>
</dbReference>
<dbReference type="InterPro" id="IPR004476">
    <property type="entry name" value="RNase_II/RNase_R"/>
</dbReference>
<gene>
    <name evidence="7" type="primary">rnr</name>
    <name evidence="10" type="ORF">SAMN04489746_1079</name>
</gene>
<comment type="catalytic activity">
    <reaction evidence="1 7">
        <text>Exonucleolytic cleavage in the 3'- to 5'-direction to yield nucleoside 5'-phosphates.</text>
        <dbReference type="EC" id="3.1.13.1"/>
    </reaction>
</comment>
<keyword evidence="6 7" id="KW-0694">RNA-binding</keyword>
<evidence type="ECO:0000256" key="2">
    <source>
        <dbReference type="ARBA" id="ARBA00022490"/>
    </source>
</evidence>
<dbReference type="PANTHER" id="PTHR23355">
    <property type="entry name" value="RIBONUCLEASE"/>
    <property type="match status" value="1"/>
</dbReference>
<comment type="function">
    <text evidence="7">3'-5' exoribonuclease that releases 5'-nucleoside monophosphates and is involved in maturation of structured RNAs.</text>
</comment>
<dbReference type="PROSITE" id="PS50126">
    <property type="entry name" value="S1"/>
    <property type="match status" value="1"/>
</dbReference>
<dbReference type="AlphaFoldDB" id="A0AB38A745"/>
<dbReference type="InterPro" id="IPR003029">
    <property type="entry name" value="S1_domain"/>
</dbReference>
<dbReference type="InterPro" id="IPR001900">
    <property type="entry name" value="RNase_II/R"/>
</dbReference>
<proteinExistence type="inferred from homology"/>
<evidence type="ECO:0000256" key="5">
    <source>
        <dbReference type="ARBA" id="ARBA00022839"/>
    </source>
</evidence>
<reference evidence="10 11" key="1">
    <citation type="submission" date="2016-10" db="EMBL/GenBank/DDBJ databases">
        <authorList>
            <person name="Varghese N."/>
            <person name="Submissions S."/>
        </authorList>
    </citation>
    <scope>NUCLEOTIDE SEQUENCE [LARGE SCALE GENOMIC DNA]</scope>
    <source>
        <strain evidence="10 11">DSM 20586</strain>
    </source>
</reference>
<dbReference type="Proteomes" id="UP000183687">
    <property type="component" value="Unassembled WGS sequence"/>
</dbReference>
<keyword evidence="2 7" id="KW-0963">Cytoplasm</keyword>
<dbReference type="InterPro" id="IPR011805">
    <property type="entry name" value="RNase_R"/>
</dbReference>
<evidence type="ECO:0000256" key="3">
    <source>
        <dbReference type="ARBA" id="ARBA00022722"/>
    </source>
</evidence>
<dbReference type="CDD" id="cd04471">
    <property type="entry name" value="S1_RNase_R"/>
    <property type="match status" value="1"/>
</dbReference>
<dbReference type="GO" id="GO:0003723">
    <property type="term" value="F:RNA binding"/>
    <property type="evidence" value="ECO:0007669"/>
    <property type="project" value="UniProtKB-UniRule"/>
</dbReference>
<sequence length="702" mass="76819">MGRGKKKRYGRRQPSYTKRKFRPTLQGTLQVLRPGIAHITSDEGTFSVAKRGLREGMDGDLVSFSVIQKGPADKQAYVQSVIQRGTTSFLGSYAQMPPLGVVVPLDERIQRDFLVLPSDHSARTHKVSGGDIVSARIISYPTRSEPGVVTIVKRLGSATELDLDMESVVASYGLATAFPPAVLEEARQVTAEVEQVLATEKSRRDMRKLLCITIDPSDARDYDDALSICELENNQFELGVHIADVSQYVPWGSSLDIEARQRGCSVYLADRVIPMLPPKLSEEVCSLMPKQDRLAMTVLIRLSKTGAVLSWEAFPSAIRSRARLTYDQADALLADEACSEQLSCDPDLLPSIKKTLSLLNHLSHQRQRIRAKRGAIDFESVESRVVLDEKNHPIGVKLRQKTDATSLVEEAMLLANECVAHTLDEANIACAYRVHDAPQADALLAAVALLRELDIAKGALGDLVCVGDPHAIQEVLLSAANTPQEYLVSSLLLRAQSKAVYAPHNQGHYALGAPAYCHFTSPIRRYPDVLVHRALKALGAGKTFEASEIVSTAVHTQASTAHDARASRPPQTAQKKVDLLPQLCRSCSEKERVAEAAARASQRVKMAQYYEQRIGEKTMATVTGCERFGAFVTLDAAYADALIPLKLLGDEWYIFDEAHRSLTAESSGMVLHPGSRVAVQVRSVTVARGQIDVALISQDQLG</sequence>
<dbReference type="Gene3D" id="2.40.50.140">
    <property type="entry name" value="Nucleic acid-binding proteins"/>
    <property type="match status" value="1"/>
</dbReference>
<feature type="domain" description="S1 motif" evidence="9">
    <location>
        <begin position="615"/>
        <end position="696"/>
    </location>
</feature>
<comment type="similarity">
    <text evidence="7">Belongs to the RNR ribonuclease family. RNase R subfamily.</text>
</comment>
<dbReference type="Pfam" id="PF00773">
    <property type="entry name" value="RNB"/>
    <property type="match status" value="1"/>
</dbReference>
<dbReference type="NCBIfam" id="TIGR00358">
    <property type="entry name" value="3_prime_RNase"/>
    <property type="match status" value="1"/>
</dbReference>
<dbReference type="EC" id="3.1.13.1" evidence="7"/>
<comment type="subcellular location">
    <subcellularLocation>
        <location evidence="7">Cytoplasm</location>
    </subcellularLocation>
</comment>
<evidence type="ECO:0000259" key="9">
    <source>
        <dbReference type="PROSITE" id="PS50126"/>
    </source>
</evidence>
<dbReference type="PANTHER" id="PTHR23355:SF9">
    <property type="entry name" value="DIS3-LIKE EXONUCLEASE 2"/>
    <property type="match status" value="1"/>
</dbReference>
<dbReference type="GO" id="GO:0008859">
    <property type="term" value="F:exoribonuclease II activity"/>
    <property type="evidence" value="ECO:0007669"/>
    <property type="project" value="UniProtKB-UniRule"/>
</dbReference>
<evidence type="ECO:0000256" key="4">
    <source>
        <dbReference type="ARBA" id="ARBA00022801"/>
    </source>
</evidence>
<comment type="caution">
    <text evidence="10">The sequence shown here is derived from an EMBL/GenBank/DDBJ whole genome shotgun (WGS) entry which is preliminary data.</text>
</comment>
<dbReference type="InterPro" id="IPR040476">
    <property type="entry name" value="CSD2"/>
</dbReference>
<dbReference type="SMART" id="SM00955">
    <property type="entry name" value="RNB"/>
    <property type="match status" value="1"/>
</dbReference>
<dbReference type="RefSeq" id="WP_002564277.1">
    <property type="nucleotide sequence ID" value="NZ_CALJSN010000009.1"/>
</dbReference>
<dbReference type="EMBL" id="FNSH01000001">
    <property type="protein sequence ID" value="SEB79693.1"/>
    <property type="molecule type" value="Genomic_DNA"/>
</dbReference>
<accession>A0AB38A745</accession>
<dbReference type="Pfam" id="PF00575">
    <property type="entry name" value="S1"/>
    <property type="match status" value="1"/>
</dbReference>
<keyword evidence="3 7" id="KW-0540">Nuclease</keyword>
<name>A0AB38A745_9ACTN</name>
<evidence type="ECO:0000256" key="7">
    <source>
        <dbReference type="HAMAP-Rule" id="MF_01895"/>
    </source>
</evidence>
<dbReference type="HAMAP" id="MF_01895">
    <property type="entry name" value="RNase_R"/>
    <property type="match status" value="1"/>
</dbReference>
<evidence type="ECO:0000256" key="1">
    <source>
        <dbReference type="ARBA" id="ARBA00001849"/>
    </source>
</evidence>
<evidence type="ECO:0000313" key="11">
    <source>
        <dbReference type="Proteomes" id="UP000183687"/>
    </source>
</evidence>
<dbReference type="GO" id="GO:0006402">
    <property type="term" value="P:mRNA catabolic process"/>
    <property type="evidence" value="ECO:0007669"/>
    <property type="project" value="TreeGrafter"/>
</dbReference>
<protein>
    <recommendedName>
        <fullName evidence="7">Ribonuclease R</fullName>
        <shortName evidence="7">RNase R</shortName>
        <ecNumber evidence="7">3.1.13.1</ecNumber>
    </recommendedName>
</protein>
<evidence type="ECO:0000256" key="8">
    <source>
        <dbReference type="SAM" id="MobiDB-lite"/>
    </source>
</evidence>
<keyword evidence="4 7" id="KW-0378">Hydrolase</keyword>
<dbReference type="InterPro" id="IPR050180">
    <property type="entry name" value="RNR_Ribonuclease"/>
</dbReference>